<protein>
    <recommendedName>
        <fullName evidence="3">DUF6534 domain-containing protein</fullName>
    </recommendedName>
</protein>
<organism evidence="4 5">
    <name type="scientific">Collybia nuda</name>
    <dbReference type="NCBI Taxonomy" id="64659"/>
    <lineage>
        <taxon>Eukaryota</taxon>
        <taxon>Fungi</taxon>
        <taxon>Dikarya</taxon>
        <taxon>Basidiomycota</taxon>
        <taxon>Agaricomycotina</taxon>
        <taxon>Agaricomycetes</taxon>
        <taxon>Agaricomycetidae</taxon>
        <taxon>Agaricales</taxon>
        <taxon>Tricholomatineae</taxon>
        <taxon>Clitocybaceae</taxon>
        <taxon>Collybia</taxon>
    </lineage>
</organism>
<gene>
    <name evidence="4" type="ORF">BDZ94DRAFT_1205400</name>
</gene>
<evidence type="ECO:0000259" key="3">
    <source>
        <dbReference type="Pfam" id="PF20152"/>
    </source>
</evidence>
<dbReference type="EMBL" id="MU150516">
    <property type="protein sequence ID" value="KAF9455808.1"/>
    <property type="molecule type" value="Genomic_DNA"/>
</dbReference>
<dbReference type="PANTHER" id="PTHR40465:SF1">
    <property type="entry name" value="DUF6534 DOMAIN-CONTAINING PROTEIN"/>
    <property type="match status" value="1"/>
</dbReference>
<keyword evidence="2" id="KW-1133">Transmembrane helix</keyword>
<feature type="transmembrane region" description="Helical" evidence="2">
    <location>
        <begin position="115"/>
        <end position="136"/>
    </location>
</feature>
<feature type="compositionally biased region" description="Polar residues" evidence="1">
    <location>
        <begin position="279"/>
        <end position="290"/>
    </location>
</feature>
<feature type="transmembrane region" description="Helical" evidence="2">
    <location>
        <begin position="226"/>
        <end position="247"/>
    </location>
</feature>
<accession>A0A9P5XQP9</accession>
<dbReference type="Pfam" id="PF20152">
    <property type="entry name" value="DUF6534"/>
    <property type="match status" value="1"/>
</dbReference>
<comment type="caution">
    <text evidence="4">The sequence shown here is derived from an EMBL/GenBank/DDBJ whole genome shotgun (WGS) entry which is preliminary data.</text>
</comment>
<feature type="transmembrane region" description="Helical" evidence="2">
    <location>
        <begin position="84"/>
        <end position="103"/>
    </location>
</feature>
<dbReference type="InterPro" id="IPR045339">
    <property type="entry name" value="DUF6534"/>
</dbReference>
<feature type="transmembrane region" description="Helical" evidence="2">
    <location>
        <begin position="12"/>
        <end position="33"/>
    </location>
</feature>
<dbReference type="AlphaFoldDB" id="A0A9P5XQP9"/>
<dbReference type="Proteomes" id="UP000807353">
    <property type="component" value="Unassembled WGS sequence"/>
</dbReference>
<reference evidence="4" key="1">
    <citation type="submission" date="2020-11" db="EMBL/GenBank/DDBJ databases">
        <authorList>
            <consortium name="DOE Joint Genome Institute"/>
            <person name="Ahrendt S."/>
            <person name="Riley R."/>
            <person name="Andreopoulos W."/>
            <person name="Labutti K."/>
            <person name="Pangilinan J."/>
            <person name="Ruiz-Duenas F.J."/>
            <person name="Barrasa J.M."/>
            <person name="Sanchez-Garcia M."/>
            <person name="Camarero S."/>
            <person name="Miyauchi S."/>
            <person name="Serrano A."/>
            <person name="Linde D."/>
            <person name="Babiker R."/>
            <person name="Drula E."/>
            <person name="Ayuso-Fernandez I."/>
            <person name="Pacheco R."/>
            <person name="Padilla G."/>
            <person name="Ferreira P."/>
            <person name="Barriuso J."/>
            <person name="Kellner H."/>
            <person name="Castanera R."/>
            <person name="Alfaro M."/>
            <person name="Ramirez L."/>
            <person name="Pisabarro A.G."/>
            <person name="Kuo A."/>
            <person name="Tritt A."/>
            <person name="Lipzen A."/>
            <person name="He G."/>
            <person name="Yan M."/>
            <person name="Ng V."/>
            <person name="Cullen D."/>
            <person name="Martin F."/>
            <person name="Rosso M.-N."/>
            <person name="Henrissat B."/>
            <person name="Hibbett D."/>
            <person name="Martinez A.T."/>
            <person name="Grigoriev I.V."/>
        </authorList>
    </citation>
    <scope>NUCLEOTIDE SEQUENCE</scope>
    <source>
        <strain evidence="4">CBS 247.69</strain>
    </source>
</reference>
<dbReference type="OrthoDB" id="2864380at2759"/>
<keyword evidence="2" id="KW-0472">Membrane</keyword>
<name>A0A9P5XQP9_9AGAR</name>
<evidence type="ECO:0000313" key="4">
    <source>
        <dbReference type="EMBL" id="KAF9455808.1"/>
    </source>
</evidence>
<proteinExistence type="predicted"/>
<feature type="transmembrane region" description="Helical" evidence="2">
    <location>
        <begin position="196"/>
        <end position="220"/>
    </location>
</feature>
<keyword evidence="2" id="KW-0812">Transmembrane</keyword>
<feature type="region of interest" description="Disordered" evidence="1">
    <location>
        <begin position="279"/>
        <end position="308"/>
    </location>
</feature>
<feature type="domain" description="DUF6534" evidence="3">
    <location>
        <begin position="164"/>
        <end position="252"/>
    </location>
</feature>
<evidence type="ECO:0000256" key="2">
    <source>
        <dbReference type="SAM" id="Phobius"/>
    </source>
</evidence>
<keyword evidence="5" id="KW-1185">Reference proteome</keyword>
<sequence length="308" mass="34752">MSNVSSIIDGFFFGYIVTLVLFGVIIVQFWIYFHDNNDGWRLRTYVATLFLLDVADTVCTTQLIHYYLISNFGDVNVLKSHTNLMSINFTIIDTTYFLVHLFFVRRLWKLTKSWYIPFVITLTSTTMLALAISILLEQNLAHLTSNNYERQYIMIELGMLHGLAIISDVLITVGLSWTFSRAPTRFKATRTVIQQLLIFSVTRGIVICLAQVGHIVMYFLNPANMLSWVSLHLALGKLYVLTTLVRLNSRNSLREKLGEVNMDAFPISFQHSTRSHASSAIGVTSTSDATGSKVPGTKKEPSSPAFMA</sequence>
<evidence type="ECO:0000256" key="1">
    <source>
        <dbReference type="SAM" id="MobiDB-lite"/>
    </source>
</evidence>
<dbReference type="PANTHER" id="PTHR40465">
    <property type="entry name" value="CHROMOSOME 1, WHOLE GENOME SHOTGUN SEQUENCE"/>
    <property type="match status" value="1"/>
</dbReference>
<feature type="transmembrane region" description="Helical" evidence="2">
    <location>
        <begin position="45"/>
        <end position="64"/>
    </location>
</feature>
<feature type="transmembrane region" description="Helical" evidence="2">
    <location>
        <begin position="152"/>
        <end position="175"/>
    </location>
</feature>
<evidence type="ECO:0000313" key="5">
    <source>
        <dbReference type="Proteomes" id="UP000807353"/>
    </source>
</evidence>